<evidence type="ECO:0000313" key="8">
    <source>
        <dbReference type="EMBL" id="MFC5636065.1"/>
    </source>
</evidence>
<evidence type="ECO:0000259" key="7">
    <source>
        <dbReference type="SMART" id="SM00823"/>
    </source>
</evidence>
<dbReference type="Gene3D" id="3.30.300.30">
    <property type="match status" value="1"/>
</dbReference>
<keyword evidence="9" id="KW-1185">Reference proteome</keyword>
<dbReference type="InterPro" id="IPR001242">
    <property type="entry name" value="Condensation_dom"/>
</dbReference>
<evidence type="ECO:0000256" key="1">
    <source>
        <dbReference type="ARBA" id="ARBA00001957"/>
    </source>
</evidence>
<reference evidence="9" key="1">
    <citation type="journal article" date="2019" name="Int. J. Syst. Evol. Microbiol.">
        <title>The Global Catalogue of Microorganisms (GCM) 10K type strain sequencing project: providing services to taxonomists for standard genome sequencing and annotation.</title>
        <authorList>
            <consortium name="The Broad Institute Genomics Platform"/>
            <consortium name="The Broad Institute Genome Sequencing Center for Infectious Disease"/>
            <person name="Wu L."/>
            <person name="Ma J."/>
        </authorList>
    </citation>
    <scope>NUCLEOTIDE SEQUENCE [LARGE SCALE GENOMIC DNA]</scope>
    <source>
        <strain evidence="9">CGMCC 4.7248</strain>
    </source>
</reference>
<dbReference type="Pfam" id="PF00668">
    <property type="entry name" value="Condensation"/>
    <property type="match status" value="1"/>
</dbReference>
<dbReference type="InterPro" id="IPR000873">
    <property type="entry name" value="AMP-dep_synth/lig_dom"/>
</dbReference>
<dbReference type="InterPro" id="IPR042099">
    <property type="entry name" value="ANL_N_sf"/>
</dbReference>
<evidence type="ECO:0000256" key="6">
    <source>
        <dbReference type="SAM" id="MobiDB-lite"/>
    </source>
</evidence>
<proteinExistence type="inferred from homology"/>
<dbReference type="InterPro" id="IPR009081">
    <property type="entry name" value="PP-bd_ACP"/>
</dbReference>
<keyword evidence="5" id="KW-0436">Ligase</keyword>
<dbReference type="SUPFAM" id="SSF56801">
    <property type="entry name" value="Acetyl-CoA synthetase-like"/>
    <property type="match status" value="1"/>
</dbReference>
<dbReference type="Gene3D" id="3.30.559.10">
    <property type="entry name" value="Chloramphenicol acetyltransferase-like domain"/>
    <property type="match status" value="1"/>
</dbReference>
<feature type="region of interest" description="Disordered" evidence="6">
    <location>
        <begin position="578"/>
        <end position="611"/>
    </location>
</feature>
<dbReference type="PANTHER" id="PTHR22754:SF32">
    <property type="entry name" value="DISCO-INTERACTING PROTEIN 2"/>
    <property type="match status" value="1"/>
</dbReference>
<keyword evidence="4" id="KW-0597">Phosphoprotein</keyword>
<feature type="region of interest" description="Disordered" evidence="6">
    <location>
        <begin position="681"/>
        <end position="711"/>
    </location>
</feature>
<dbReference type="CDD" id="cd05931">
    <property type="entry name" value="FAAL"/>
    <property type="match status" value="1"/>
</dbReference>
<dbReference type="RefSeq" id="WP_381023291.1">
    <property type="nucleotide sequence ID" value="NZ_JBHSNY010000006.1"/>
</dbReference>
<evidence type="ECO:0000256" key="5">
    <source>
        <dbReference type="ARBA" id="ARBA00022598"/>
    </source>
</evidence>
<dbReference type="SMART" id="SM00823">
    <property type="entry name" value="PKS_PP"/>
    <property type="match status" value="1"/>
</dbReference>
<dbReference type="Gene3D" id="1.10.1200.10">
    <property type="entry name" value="ACP-like"/>
    <property type="match status" value="1"/>
</dbReference>
<dbReference type="InterPro" id="IPR020845">
    <property type="entry name" value="AMP-binding_CS"/>
</dbReference>
<dbReference type="InterPro" id="IPR023213">
    <property type="entry name" value="CAT-like_dom_sf"/>
</dbReference>
<dbReference type="Pfam" id="PF00501">
    <property type="entry name" value="AMP-binding"/>
    <property type="match status" value="1"/>
</dbReference>
<dbReference type="InterPro" id="IPR040097">
    <property type="entry name" value="FAAL/FAAC"/>
</dbReference>
<comment type="cofactor">
    <cofactor evidence="1">
        <name>pantetheine 4'-phosphate</name>
        <dbReference type="ChEBI" id="CHEBI:47942"/>
    </cofactor>
</comment>
<dbReference type="SUPFAM" id="SSF47336">
    <property type="entry name" value="ACP-like"/>
    <property type="match status" value="1"/>
</dbReference>
<evidence type="ECO:0000256" key="2">
    <source>
        <dbReference type="ARBA" id="ARBA00006432"/>
    </source>
</evidence>
<keyword evidence="3" id="KW-0596">Phosphopantetheine</keyword>
<accession>A0ABW0USZ8</accession>
<dbReference type="Pfam" id="PF00550">
    <property type="entry name" value="PP-binding"/>
    <property type="match status" value="1"/>
</dbReference>
<feature type="compositionally biased region" description="Low complexity" evidence="6">
    <location>
        <begin position="691"/>
        <end position="703"/>
    </location>
</feature>
<protein>
    <submittedName>
        <fullName evidence="8">AMP-binding protein</fullName>
    </submittedName>
</protein>
<comment type="caution">
    <text evidence="8">The sequence shown here is derived from an EMBL/GenBank/DDBJ whole genome shotgun (WGS) entry which is preliminary data.</text>
</comment>
<name>A0ABW0USZ8_9ACTN</name>
<dbReference type="PANTHER" id="PTHR22754">
    <property type="entry name" value="DISCO-INTERACTING PROTEIN 2 DIP2 -RELATED"/>
    <property type="match status" value="1"/>
</dbReference>
<dbReference type="Gene3D" id="3.30.559.30">
    <property type="entry name" value="Nonribosomal peptide synthetase, condensation domain"/>
    <property type="match status" value="1"/>
</dbReference>
<comment type="similarity">
    <text evidence="2">Belongs to the ATP-dependent AMP-binding enzyme family.</text>
</comment>
<organism evidence="8 9">
    <name type="scientific">Streptomyces bullii</name>
    <dbReference type="NCBI Taxonomy" id="349910"/>
    <lineage>
        <taxon>Bacteria</taxon>
        <taxon>Bacillati</taxon>
        <taxon>Actinomycetota</taxon>
        <taxon>Actinomycetes</taxon>
        <taxon>Kitasatosporales</taxon>
        <taxon>Streptomycetaceae</taxon>
        <taxon>Streptomyces</taxon>
    </lineage>
</organism>
<dbReference type="InterPro" id="IPR020806">
    <property type="entry name" value="PKS_PP-bd"/>
</dbReference>
<feature type="compositionally biased region" description="Pro residues" evidence="6">
    <location>
        <begin position="583"/>
        <end position="598"/>
    </location>
</feature>
<dbReference type="SUPFAM" id="SSF52777">
    <property type="entry name" value="CoA-dependent acyltransferases"/>
    <property type="match status" value="2"/>
</dbReference>
<dbReference type="InterPro" id="IPR045851">
    <property type="entry name" value="AMP-bd_C_sf"/>
</dbReference>
<dbReference type="EMBL" id="JBHSNY010000006">
    <property type="protein sequence ID" value="MFC5636065.1"/>
    <property type="molecule type" value="Genomic_DNA"/>
</dbReference>
<evidence type="ECO:0000256" key="4">
    <source>
        <dbReference type="ARBA" id="ARBA00022553"/>
    </source>
</evidence>
<evidence type="ECO:0000313" key="9">
    <source>
        <dbReference type="Proteomes" id="UP001596154"/>
    </source>
</evidence>
<feature type="domain" description="Polyketide synthase-like phosphopantetheine-binding" evidence="7">
    <location>
        <begin position="611"/>
        <end position="682"/>
    </location>
</feature>
<dbReference type="Gene3D" id="3.40.50.12780">
    <property type="entry name" value="N-terminal domain of ligase-like"/>
    <property type="match status" value="1"/>
</dbReference>
<dbReference type="PROSITE" id="PS00455">
    <property type="entry name" value="AMP_BINDING"/>
    <property type="match status" value="1"/>
</dbReference>
<dbReference type="Proteomes" id="UP001596154">
    <property type="component" value="Unassembled WGS sequence"/>
</dbReference>
<gene>
    <name evidence="8" type="ORF">ACFPZJ_20140</name>
</gene>
<evidence type="ECO:0000256" key="3">
    <source>
        <dbReference type="ARBA" id="ARBA00022450"/>
    </source>
</evidence>
<sequence length="1143" mass="123074">MRQLRARPPVAFTSIPAALTHWARERPDATAYTFVGADLAVRRRVGYRALEQAALRIAAHLRRATHPGDRVLLLFPPGLDYLTAFLGCLYSGAVAVPLYAPRPGAKPDRIAGVVHSCRPALALTTDELAGKVGEMLRPDGTAGGVEVHTVEAMPTTGHTPLQPAEPDGSGLAFLQYTSGSTGHPKGVMVSHRNLVENETAITDGFGIRPDDVILSWLPMYHDMGLIGTTLLPLFYGIPSVLLDTFAFVHDPMIWPTAIDRFGATCSGGPDFAYRLLVDRYDPERLAGVDLSAWRVAFDGAEPVNGRTLRDFAARYAGHGFDADALYPCYGLAEATLFVSGSQPGAGYRTGLFDRSAVEQGRLGAAAEGQANAVEIVSSGSAALGTTVVIRGEDGRSLPDGSVGEICVRGPGVAHGYWDDPAATEETFQARVTGHQGTFLRTGDLGALLDGQLYPVGRSKDLIIVAGRNFHPHDIESVGSLTSPYLRRGAAAAFQPDPEQRDVVLVLEVTREGVAALRADDKAARLLAEGVRREVGTECDVHLSDVVLVFPGSLPRTSSGKIRRTESRQRHLDGTLRLVHRPRPVPPGTPTAEPSPAPPAVGRTETGRETLGDTLGRLAAARLGYELTAKDHEQPLAALGLDSLKLVALKGAVEALLERPIEAGLFYGDRSLAEITEELAATPAASASTQEAGTPAAPATAPPGDGTGVHPASEGQVQLAFHDELHPEDTANILPTAVRIARRLDPDRLRAAVLAALARHPALRTTLGPLGTGTQVVHARLPLDFRLREQEDEAPEQARRFLEETAFRRFPLTSGPLVRAAAVLTPTSTLLLLACHHAVVDHWSLRIVMAEILADVLGADDTAGTGFAAAVAPGSATDWAGDQARALTSEAARAQLAALTERWRPLRDHLLLSSPLPVRRRRNPAGLVDFEVDAATTRRVHELGRSRGHTPFVLLATGYLRALHRVTGHRQIVIGTPHHGRGDWRYAETVGYLVNMLPLLGDFRDGDALDELAERTWRELRTGLDTAHLPLSRLIRALAPERHGQHPLFQATLTFQQSADGRLDEGFAIPWSGCRQTYGGVELQAVDIPPRDVAFALSLYGARHGERLVFRLQYQRDLVEENVAARVCEEFRAALRELTALPPK</sequence>
<dbReference type="InterPro" id="IPR036736">
    <property type="entry name" value="ACP-like_sf"/>
</dbReference>